<keyword evidence="5" id="KW-0240">DNA-directed RNA polymerase</keyword>
<feature type="region of interest" description="Disordered" evidence="4">
    <location>
        <begin position="1"/>
        <end position="28"/>
    </location>
</feature>
<name>A0A2R5LFW2_9ACAR</name>
<organism evidence="5">
    <name type="scientific">Ornithodoros turicata</name>
    <dbReference type="NCBI Taxonomy" id="34597"/>
    <lineage>
        <taxon>Eukaryota</taxon>
        <taxon>Metazoa</taxon>
        <taxon>Ecdysozoa</taxon>
        <taxon>Arthropoda</taxon>
        <taxon>Chelicerata</taxon>
        <taxon>Arachnida</taxon>
        <taxon>Acari</taxon>
        <taxon>Parasitiformes</taxon>
        <taxon>Ixodida</taxon>
        <taxon>Ixodoidea</taxon>
        <taxon>Argasidae</taxon>
        <taxon>Ornithodorinae</taxon>
        <taxon>Ornithodoros</taxon>
    </lineage>
</organism>
<dbReference type="PANTHER" id="PTHR15367:SF2">
    <property type="entry name" value="DNA-DIRECTED RNA POLYMERASE III SUBUNIT"/>
    <property type="match status" value="1"/>
</dbReference>
<accession>A0A2R5LFW2</accession>
<feature type="compositionally biased region" description="Acidic residues" evidence="4">
    <location>
        <begin position="141"/>
        <end position="163"/>
    </location>
</feature>
<dbReference type="EMBL" id="GGLE01004232">
    <property type="protein sequence ID" value="MBY08358.1"/>
    <property type="molecule type" value="Transcribed_RNA"/>
</dbReference>
<keyword evidence="5" id="KW-0804">Transcription</keyword>
<sequence>MSFNAEQLGFGRGEALPPPNLQPPPAYPSLGLFPSPLLKSPENVYMGAGLGEQRRKFQASSFYILADSPKADIERYSDKFQAPKAEEFKYDDTYLPVELRPINRRRKSKNVQAVKPNIKKMPDIDHKLKVLEENEEKAESGEEEEQQLDEEVEDEEELEEETDYVSAYFDNGEGYLDDDDDKVDDGPVY</sequence>
<dbReference type="GO" id="GO:0006383">
    <property type="term" value="P:transcription by RNA polymerase III"/>
    <property type="evidence" value="ECO:0007669"/>
    <property type="project" value="InterPro"/>
</dbReference>
<dbReference type="GO" id="GO:0005666">
    <property type="term" value="C:RNA polymerase III complex"/>
    <property type="evidence" value="ECO:0007669"/>
    <property type="project" value="TreeGrafter"/>
</dbReference>
<keyword evidence="3" id="KW-0539">Nucleus</keyword>
<comment type="similarity">
    <text evidence="2">Belongs to the eukaryotic RPC7 RNA polymerase subunit family.</text>
</comment>
<reference evidence="5" key="1">
    <citation type="submission" date="2018-03" db="EMBL/GenBank/DDBJ databases">
        <title>The relapsing fever spirochete Borrelia turicatae persists in the highly oxidative environment of its soft-bodied tick vector.</title>
        <authorList>
            <person name="Bourret T.J."/>
            <person name="Boyle W.K."/>
            <person name="Valenzuela J.G."/>
            <person name="Oliveira F."/>
            <person name="Lopez J.E."/>
        </authorList>
    </citation>
    <scope>NUCLEOTIDE SEQUENCE</scope>
    <source>
        <strain evidence="5">Kansas strain/isolate</strain>
        <tissue evidence="5">Salivary glands</tissue>
    </source>
</reference>
<proteinExistence type="inferred from homology"/>
<feature type="compositionally biased region" description="Pro residues" evidence="4">
    <location>
        <begin position="16"/>
        <end position="27"/>
    </location>
</feature>
<comment type="subcellular location">
    <subcellularLocation>
        <location evidence="1">Nucleus</location>
    </subcellularLocation>
</comment>
<evidence type="ECO:0000256" key="1">
    <source>
        <dbReference type="ARBA" id="ARBA00004123"/>
    </source>
</evidence>
<evidence type="ECO:0000256" key="4">
    <source>
        <dbReference type="SAM" id="MobiDB-lite"/>
    </source>
</evidence>
<dbReference type="PANTHER" id="PTHR15367">
    <property type="entry name" value="DNA-DIRECTED RNA POLYMERASE III"/>
    <property type="match status" value="1"/>
</dbReference>
<evidence type="ECO:0000256" key="3">
    <source>
        <dbReference type="ARBA" id="ARBA00023242"/>
    </source>
</evidence>
<dbReference type="AlphaFoldDB" id="A0A2R5LFW2"/>
<feature type="region of interest" description="Disordered" evidence="4">
    <location>
        <begin position="133"/>
        <end position="189"/>
    </location>
</feature>
<protein>
    <submittedName>
        <fullName evidence="5">Putative dna-directed rna polymerase iii subunit rpc7-like protein</fullName>
    </submittedName>
</protein>
<dbReference type="Pfam" id="PF11705">
    <property type="entry name" value="RNA_pol_3_Rpc31"/>
    <property type="match status" value="1"/>
</dbReference>
<evidence type="ECO:0000256" key="2">
    <source>
        <dbReference type="ARBA" id="ARBA00008352"/>
    </source>
</evidence>
<dbReference type="InterPro" id="IPR024661">
    <property type="entry name" value="RNA_pol_III_Rpc31"/>
</dbReference>
<evidence type="ECO:0000313" key="5">
    <source>
        <dbReference type="EMBL" id="MBY08358.1"/>
    </source>
</evidence>